<dbReference type="PANTHER" id="PTHR33408">
    <property type="entry name" value="TRANSPOSASE"/>
    <property type="match status" value="1"/>
</dbReference>
<accession>A0AA42N461</accession>
<gene>
    <name evidence="4" type="ORF">N5C05_14765</name>
</gene>
<dbReference type="Pfam" id="PF01609">
    <property type="entry name" value="DDE_Tnp_1"/>
    <property type="match status" value="1"/>
</dbReference>
<dbReference type="GO" id="GO:0004803">
    <property type="term" value="F:transposase activity"/>
    <property type="evidence" value="ECO:0007669"/>
    <property type="project" value="InterPro"/>
</dbReference>
<feature type="domain" description="Transposase IS4-like" evidence="2">
    <location>
        <begin position="233"/>
        <end position="310"/>
    </location>
</feature>
<dbReference type="InterPro" id="IPR008490">
    <property type="entry name" value="Transposase_InsH_N"/>
</dbReference>
<comment type="caution">
    <text evidence="4">The sequence shown here is derived from an EMBL/GenBank/DDBJ whole genome shotgun (WGS) entry which is preliminary data.</text>
</comment>
<protein>
    <submittedName>
        <fullName evidence="4">IS1182 family transposase</fullName>
    </submittedName>
</protein>
<dbReference type="GO" id="GO:0006313">
    <property type="term" value="P:DNA transposition"/>
    <property type="evidence" value="ECO:0007669"/>
    <property type="project" value="InterPro"/>
</dbReference>
<name>A0AA42N461_AQUAC</name>
<dbReference type="GO" id="GO:0003677">
    <property type="term" value="F:DNA binding"/>
    <property type="evidence" value="ECO:0007669"/>
    <property type="project" value="InterPro"/>
</dbReference>
<dbReference type="RefSeq" id="WP_280054508.1">
    <property type="nucleotide sequence ID" value="NZ_JAOBYN010000013.1"/>
</dbReference>
<feature type="domain" description="Transposase InsH N-terminal" evidence="3">
    <location>
        <begin position="19"/>
        <end position="112"/>
    </location>
</feature>
<dbReference type="PANTHER" id="PTHR33408:SF2">
    <property type="entry name" value="TRANSPOSASE DDE DOMAIN-CONTAINING PROTEIN"/>
    <property type="match status" value="1"/>
</dbReference>
<proteinExistence type="predicted"/>
<evidence type="ECO:0000259" key="2">
    <source>
        <dbReference type="Pfam" id="PF01609"/>
    </source>
</evidence>
<dbReference type="AlphaFoldDB" id="A0AA42N461"/>
<dbReference type="Pfam" id="PF05598">
    <property type="entry name" value="DUF772"/>
    <property type="match status" value="1"/>
</dbReference>
<evidence type="ECO:0000256" key="1">
    <source>
        <dbReference type="SAM" id="Coils"/>
    </source>
</evidence>
<evidence type="ECO:0000313" key="5">
    <source>
        <dbReference type="Proteomes" id="UP001158730"/>
    </source>
</evidence>
<dbReference type="InterPro" id="IPR002559">
    <property type="entry name" value="Transposase_11"/>
</dbReference>
<feature type="coiled-coil region" evidence="1">
    <location>
        <begin position="159"/>
        <end position="222"/>
    </location>
</feature>
<sequence>MKRFIQGEHRGQSSLLPESLDDYVADTNPVRVVDVFVDELDLGQLGFDGVVPAETGRPAYHPADLLKIYIYGYLNRIQSSRRLEREAQRNVELMWLTGRLMPDFKTIANFRKDNGKAIRGVCRQFVVLCQQLGLFSEALVAIDGSKFKAVNNRDRNFTSAKLQRRMEEIESSINRYLSALDTADRQEPAVAQVKAERLHDKIATLKAKLQELKEIEVQLNEIPDKQISLTDPDARSMKTRGTGMVGYNVQAAVDAKHHLIVTHEVTNDGVDRDQLSAMAKQAREAMGVEELSAVADRGYFKGEEILACHEAGITVFVPKTLTSGATAAGRFGKGDFIYDAAKNEYRCPAGQSLIWRFSSVEKGLKLHRYWSSHCQGCALKEHCTPSSERRVSRWEHEGEPAEFGKNRTLRISRTFRSRGVIGGRQGRGERLLHQGGKRGAVLGAKYPGRLQLQQAPMQHTLPPDAQVRVRFLHREGQDRAQLSQLVRLQSVRGFTWAHKGRVP</sequence>
<organism evidence="4 5">
    <name type="scientific">Aquipseudomonas alcaligenes</name>
    <name type="common">Pseudomonas alcaligenes</name>
    <dbReference type="NCBI Taxonomy" id="43263"/>
    <lineage>
        <taxon>Bacteria</taxon>
        <taxon>Pseudomonadati</taxon>
        <taxon>Pseudomonadota</taxon>
        <taxon>Gammaproteobacteria</taxon>
        <taxon>Pseudomonadales</taxon>
        <taxon>Pseudomonadaceae</taxon>
        <taxon>Aquipseudomonas</taxon>
    </lineage>
</organism>
<reference evidence="4" key="1">
    <citation type="submission" date="2022-09" db="EMBL/GenBank/DDBJ databases">
        <title>Intensive care unit water sources are persistently colonized with multi-drug resistant bacteria and are the site of extensive horizontal gene transfer of antibiotic resistance genes.</title>
        <authorList>
            <person name="Diorio-Toth L."/>
        </authorList>
    </citation>
    <scope>NUCLEOTIDE SEQUENCE</scope>
    <source>
        <strain evidence="4">GD03990</strain>
    </source>
</reference>
<evidence type="ECO:0000259" key="3">
    <source>
        <dbReference type="Pfam" id="PF05598"/>
    </source>
</evidence>
<dbReference type="EMBL" id="JAOBYN010000013">
    <property type="protein sequence ID" value="MDH1056017.1"/>
    <property type="molecule type" value="Genomic_DNA"/>
</dbReference>
<evidence type="ECO:0000313" key="4">
    <source>
        <dbReference type="EMBL" id="MDH1056017.1"/>
    </source>
</evidence>
<keyword evidence="1" id="KW-0175">Coiled coil</keyword>
<dbReference type="NCBIfam" id="NF033551">
    <property type="entry name" value="transpos_IS1182"/>
    <property type="match status" value="1"/>
</dbReference>
<dbReference type="InterPro" id="IPR047629">
    <property type="entry name" value="IS1182_transpos"/>
</dbReference>
<dbReference type="Proteomes" id="UP001158730">
    <property type="component" value="Unassembled WGS sequence"/>
</dbReference>